<dbReference type="InterPro" id="IPR001678">
    <property type="entry name" value="MeTrfase_RsmB-F_NOP2_dom"/>
</dbReference>
<comment type="similarity">
    <text evidence="1 6">Belongs to the class I-like SAM-binding methyltransferase superfamily. RsmB/NOP family.</text>
</comment>
<dbReference type="SMART" id="SM00359">
    <property type="entry name" value="PUA"/>
    <property type="match status" value="1"/>
</dbReference>
<feature type="binding site" evidence="6">
    <location>
        <position position="328"/>
    </location>
    <ligand>
        <name>S-adenosyl-L-methionine</name>
        <dbReference type="ChEBI" id="CHEBI:59789"/>
    </ligand>
</feature>
<sequence>MRKKMFVFPKLTLRPEVQEYLRNVFTNEELVAAVGQEEAELRFDELLCYLSHPPSFTCMRASTHLAPLDTIRERLGDELRQMSCCYGGDIPIFSHTHVPDVLLLPVIGPRPALPEHPEVIVGTQCGNAVLRGANVFAPGILSAPKYMKPGDKVSVFSDVEGKCTRGAKDFQGKKVFVGNGVAEMGRADIFCSDKPIKGIGIRMVEPVYLSPSFDNLLPSLVFLQNLPSVVVGHVLGPQPGERILDMCAAPGGKTSHIAALMKGQGEVIALDKIRGKVERICRNAQALQLDCIKAYCFNSIQSVCTEHAQKPDDGPPFPAESFDRVLLDAPCSGLGQRPNMGCSWSLREITSYQPLQRKLFHTAVRLLKRGGVLVYSTCTVTLAENEEQVAWALDTFPCLTLRPQEPQIGGQGMLGAGLSHDQLRLLQRFSPIRGQRGAMSDLDPDPATLPLTSMAEMDPAHLLQQANTDTIGFFIAKFLKS</sequence>
<comment type="caution">
    <text evidence="8">The sequence shown here is derived from an EMBL/GenBank/DDBJ whole genome shotgun (WGS) entry which is preliminary data.</text>
</comment>
<accession>A0A8T2P619</accession>
<evidence type="ECO:0000313" key="9">
    <source>
        <dbReference type="Proteomes" id="UP000824540"/>
    </source>
</evidence>
<dbReference type="Gene3D" id="2.30.130.10">
    <property type="entry name" value="PUA domain"/>
    <property type="match status" value="1"/>
</dbReference>
<dbReference type="AlphaFoldDB" id="A0A8T2P619"/>
<organism evidence="8 9">
    <name type="scientific">Albula glossodonta</name>
    <name type="common">roundjaw bonefish</name>
    <dbReference type="NCBI Taxonomy" id="121402"/>
    <lineage>
        <taxon>Eukaryota</taxon>
        <taxon>Metazoa</taxon>
        <taxon>Chordata</taxon>
        <taxon>Craniata</taxon>
        <taxon>Vertebrata</taxon>
        <taxon>Euteleostomi</taxon>
        <taxon>Actinopterygii</taxon>
        <taxon>Neopterygii</taxon>
        <taxon>Teleostei</taxon>
        <taxon>Albuliformes</taxon>
        <taxon>Albulidae</taxon>
        <taxon>Albula</taxon>
    </lineage>
</organism>
<protein>
    <recommendedName>
        <fullName evidence="7">SAM-dependent MTase RsmB/NOP-type domain-containing protein</fullName>
    </recommendedName>
</protein>
<dbReference type="PROSITE" id="PS01153">
    <property type="entry name" value="NOL1_NOP2_SUN"/>
    <property type="match status" value="1"/>
</dbReference>
<evidence type="ECO:0000256" key="2">
    <source>
        <dbReference type="ARBA" id="ARBA00022603"/>
    </source>
</evidence>
<gene>
    <name evidence="8" type="ORF">JZ751_004034</name>
</gene>
<dbReference type="InterPro" id="IPR002478">
    <property type="entry name" value="PUA"/>
</dbReference>
<dbReference type="SUPFAM" id="SSF53335">
    <property type="entry name" value="S-adenosyl-L-methionine-dependent methyltransferases"/>
    <property type="match status" value="1"/>
</dbReference>
<dbReference type="PANTHER" id="PTHR22807:SF34">
    <property type="entry name" value="TRNA (CYTOSINE(72)-C(5))-METHYLTRANSFERASE NSUN6"/>
    <property type="match status" value="1"/>
</dbReference>
<dbReference type="InterPro" id="IPR029063">
    <property type="entry name" value="SAM-dependent_MTases_sf"/>
</dbReference>
<reference evidence="8" key="1">
    <citation type="thesis" date="2021" institute="BYU ScholarsArchive" country="Provo, UT, USA">
        <title>Applications of and Algorithms for Genome Assembly and Genomic Analyses with an Emphasis on Marine Teleosts.</title>
        <authorList>
            <person name="Pickett B.D."/>
        </authorList>
    </citation>
    <scope>NUCLEOTIDE SEQUENCE</scope>
    <source>
        <strain evidence="8">HI-2016</strain>
    </source>
</reference>
<dbReference type="PROSITE" id="PS51686">
    <property type="entry name" value="SAM_MT_RSMB_NOP"/>
    <property type="match status" value="1"/>
</dbReference>
<dbReference type="CDD" id="cd21150">
    <property type="entry name" value="PUA_NSun6-like"/>
    <property type="match status" value="1"/>
</dbReference>
<dbReference type="PROSITE" id="PS50890">
    <property type="entry name" value="PUA"/>
    <property type="match status" value="1"/>
</dbReference>
<evidence type="ECO:0000256" key="4">
    <source>
        <dbReference type="ARBA" id="ARBA00022691"/>
    </source>
</evidence>
<evidence type="ECO:0000256" key="1">
    <source>
        <dbReference type="ARBA" id="ARBA00007494"/>
    </source>
</evidence>
<proteinExistence type="inferred from homology"/>
<dbReference type="PANTHER" id="PTHR22807">
    <property type="entry name" value="NOP2 YEAST -RELATED NOL1/NOP2/FMU SUN DOMAIN-CONTAINING"/>
    <property type="match status" value="1"/>
</dbReference>
<dbReference type="EMBL" id="JAFBMS010000012">
    <property type="protein sequence ID" value="KAG9348015.1"/>
    <property type="molecule type" value="Genomic_DNA"/>
</dbReference>
<keyword evidence="2 6" id="KW-0489">Methyltransferase</keyword>
<evidence type="ECO:0000256" key="5">
    <source>
        <dbReference type="ARBA" id="ARBA00022884"/>
    </source>
</evidence>
<evidence type="ECO:0000256" key="6">
    <source>
        <dbReference type="PROSITE-ProRule" id="PRU01023"/>
    </source>
</evidence>
<comment type="caution">
    <text evidence="6">Lacks conserved residue(s) required for the propagation of feature annotation.</text>
</comment>
<dbReference type="PRINTS" id="PR02008">
    <property type="entry name" value="RCMTFAMILY"/>
</dbReference>
<dbReference type="Gene3D" id="3.40.50.150">
    <property type="entry name" value="Vaccinia Virus protein VP39"/>
    <property type="match status" value="1"/>
</dbReference>
<dbReference type="SUPFAM" id="SSF88697">
    <property type="entry name" value="PUA domain-like"/>
    <property type="match status" value="1"/>
</dbReference>
<evidence type="ECO:0000313" key="8">
    <source>
        <dbReference type="EMBL" id="KAG9348015.1"/>
    </source>
</evidence>
<evidence type="ECO:0000259" key="7">
    <source>
        <dbReference type="PROSITE" id="PS51686"/>
    </source>
</evidence>
<dbReference type="OrthoDB" id="260824at2759"/>
<dbReference type="InterPro" id="IPR018314">
    <property type="entry name" value="RsmB/NOL1/NOP2-like_CS"/>
</dbReference>
<dbReference type="InterPro" id="IPR023267">
    <property type="entry name" value="RCMT"/>
</dbReference>
<dbReference type="InterPro" id="IPR049560">
    <property type="entry name" value="MeTrfase_RsmB-F_NOP2_cat"/>
</dbReference>
<dbReference type="InterPro" id="IPR015947">
    <property type="entry name" value="PUA-like_sf"/>
</dbReference>
<keyword evidence="4 6" id="KW-0949">S-adenosyl-L-methionine</keyword>
<dbReference type="GO" id="GO:0008173">
    <property type="term" value="F:RNA methyltransferase activity"/>
    <property type="evidence" value="ECO:0007669"/>
    <property type="project" value="InterPro"/>
</dbReference>
<dbReference type="CDD" id="cd02440">
    <property type="entry name" value="AdoMet_MTases"/>
    <property type="match status" value="1"/>
</dbReference>
<feature type="domain" description="SAM-dependent MTase RsmB/NOP-type" evidence="7">
    <location>
        <begin position="146"/>
        <end position="481"/>
    </location>
</feature>
<dbReference type="GO" id="GO:0001510">
    <property type="term" value="P:RNA methylation"/>
    <property type="evidence" value="ECO:0007669"/>
    <property type="project" value="InterPro"/>
</dbReference>
<feature type="active site" description="Nucleophile" evidence="6">
    <location>
        <position position="378"/>
    </location>
</feature>
<keyword evidence="5 6" id="KW-0694">RNA-binding</keyword>
<keyword evidence="9" id="KW-1185">Reference proteome</keyword>
<evidence type="ECO:0000256" key="3">
    <source>
        <dbReference type="ARBA" id="ARBA00022679"/>
    </source>
</evidence>
<dbReference type="Proteomes" id="UP000824540">
    <property type="component" value="Unassembled WGS sequence"/>
</dbReference>
<dbReference type="Pfam" id="PF01189">
    <property type="entry name" value="Methyltr_RsmB-F"/>
    <property type="match status" value="1"/>
</dbReference>
<dbReference type="GO" id="GO:0003723">
    <property type="term" value="F:RNA binding"/>
    <property type="evidence" value="ECO:0007669"/>
    <property type="project" value="UniProtKB-UniRule"/>
</dbReference>
<feature type="binding site" evidence="6">
    <location>
        <begin position="247"/>
        <end position="253"/>
    </location>
    <ligand>
        <name>S-adenosyl-L-methionine</name>
        <dbReference type="ChEBI" id="CHEBI:59789"/>
    </ligand>
</feature>
<dbReference type="InterPro" id="IPR036974">
    <property type="entry name" value="PUA_sf"/>
</dbReference>
<feature type="binding site" evidence="6">
    <location>
        <position position="271"/>
    </location>
    <ligand>
        <name>S-adenosyl-L-methionine</name>
        <dbReference type="ChEBI" id="CHEBI:59789"/>
    </ligand>
</feature>
<name>A0A8T2P619_9TELE</name>
<keyword evidence="3 6" id="KW-0808">Transferase</keyword>